<comment type="caution">
    <text evidence="2">The sequence shown here is derived from an EMBL/GenBank/DDBJ whole genome shotgun (WGS) entry which is preliminary data.</text>
</comment>
<dbReference type="Proteomes" id="UP001233999">
    <property type="component" value="Unassembled WGS sequence"/>
</dbReference>
<reference evidence="2" key="2">
    <citation type="submission" date="2023-05" db="EMBL/GenBank/DDBJ databases">
        <authorList>
            <person name="Fouks B."/>
        </authorList>
    </citation>
    <scope>NUCLEOTIDE SEQUENCE</scope>
    <source>
        <strain evidence="2">Stay&amp;Tobe</strain>
        <tissue evidence="2">Testes</tissue>
    </source>
</reference>
<keyword evidence="1" id="KW-0732">Signal</keyword>
<dbReference type="EMBL" id="JASPKZ010008389">
    <property type="protein sequence ID" value="KAJ9579493.1"/>
    <property type="molecule type" value="Genomic_DNA"/>
</dbReference>
<proteinExistence type="predicted"/>
<feature type="chain" id="PRO_5041988635" evidence="1">
    <location>
        <begin position="25"/>
        <end position="224"/>
    </location>
</feature>
<feature type="signal peptide" evidence="1">
    <location>
        <begin position="1"/>
        <end position="24"/>
    </location>
</feature>
<evidence type="ECO:0000313" key="3">
    <source>
        <dbReference type="Proteomes" id="UP001233999"/>
    </source>
</evidence>
<organism evidence="2 3">
    <name type="scientific">Diploptera punctata</name>
    <name type="common">Pacific beetle cockroach</name>
    <dbReference type="NCBI Taxonomy" id="6984"/>
    <lineage>
        <taxon>Eukaryota</taxon>
        <taxon>Metazoa</taxon>
        <taxon>Ecdysozoa</taxon>
        <taxon>Arthropoda</taxon>
        <taxon>Hexapoda</taxon>
        <taxon>Insecta</taxon>
        <taxon>Pterygota</taxon>
        <taxon>Neoptera</taxon>
        <taxon>Polyneoptera</taxon>
        <taxon>Dictyoptera</taxon>
        <taxon>Blattodea</taxon>
        <taxon>Blaberoidea</taxon>
        <taxon>Blaberidae</taxon>
        <taxon>Diplopterinae</taxon>
        <taxon>Diploptera</taxon>
    </lineage>
</organism>
<dbReference type="InterPro" id="IPR012674">
    <property type="entry name" value="Calycin"/>
</dbReference>
<evidence type="ECO:0000313" key="2">
    <source>
        <dbReference type="EMBL" id="KAJ9579493.1"/>
    </source>
</evidence>
<protein>
    <submittedName>
        <fullName evidence="2">Uncharacterized protein</fullName>
    </submittedName>
</protein>
<dbReference type="Gene3D" id="2.40.128.20">
    <property type="match status" value="1"/>
</dbReference>
<accession>A0AAD8E706</accession>
<gene>
    <name evidence="2" type="ORF">L9F63_004841</name>
</gene>
<dbReference type="AlphaFoldDB" id="A0AAD8E706"/>
<name>A0AAD8E706_DIPPU</name>
<sequence>MANCGGITILAVMVIMVSHKLAAAFQDCHNINSQHSLDLDQIMGDWYAVEIVRHNRIVEKNTISTVLDVCPVLRLIRDDNTTIRLFWNEKKGDLIYKFQQPKATHAGFWNCVGPQNGTLAKLMKKPFSGTVQVMKAVSSHMVLTFCSRTDDEIYSVLMSRNRKLQHNDVKSVNSMLERRGLPRGHVEEMCKGSAAPTANSMGCLATTTVLTASLLMQFVSNLRY</sequence>
<dbReference type="SUPFAM" id="SSF50814">
    <property type="entry name" value="Lipocalins"/>
    <property type="match status" value="1"/>
</dbReference>
<reference evidence="2" key="1">
    <citation type="journal article" date="2023" name="IScience">
        <title>Live-bearing cockroach genome reveals convergent evolutionary mechanisms linked to viviparity in insects and beyond.</title>
        <authorList>
            <person name="Fouks B."/>
            <person name="Harrison M.C."/>
            <person name="Mikhailova A.A."/>
            <person name="Marchal E."/>
            <person name="English S."/>
            <person name="Carruthers M."/>
            <person name="Jennings E.C."/>
            <person name="Chiamaka E.L."/>
            <person name="Frigard R.A."/>
            <person name="Pippel M."/>
            <person name="Attardo G.M."/>
            <person name="Benoit J.B."/>
            <person name="Bornberg-Bauer E."/>
            <person name="Tobe S.S."/>
        </authorList>
    </citation>
    <scope>NUCLEOTIDE SEQUENCE</scope>
    <source>
        <strain evidence="2">Stay&amp;Tobe</strain>
    </source>
</reference>
<keyword evidence="3" id="KW-1185">Reference proteome</keyword>
<evidence type="ECO:0000256" key="1">
    <source>
        <dbReference type="SAM" id="SignalP"/>
    </source>
</evidence>